<feature type="compositionally biased region" description="Basic and acidic residues" evidence="1">
    <location>
        <begin position="1"/>
        <end position="12"/>
    </location>
</feature>
<evidence type="ECO:0000313" key="3">
    <source>
        <dbReference type="Proteomes" id="UP000284842"/>
    </source>
</evidence>
<proteinExistence type="predicted"/>
<dbReference type="InParanoid" id="A0A409WZ62"/>
<dbReference type="AlphaFoldDB" id="A0A409WZ62"/>
<accession>A0A409WZ62</accession>
<comment type="caution">
    <text evidence="2">The sequence shown here is derived from an EMBL/GenBank/DDBJ whole genome shotgun (WGS) entry which is preliminary data.</text>
</comment>
<dbReference type="Proteomes" id="UP000284842">
    <property type="component" value="Unassembled WGS sequence"/>
</dbReference>
<dbReference type="EMBL" id="NHTK01004976">
    <property type="protein sequence ID" value="PPQ83823.1"/>
    <property type="molecule type" value="Genomic_DNA"/>
</dbReference>
<name>A0A409WZ62_9AGAR</name>
<sequence length="102" mass="10817">MASARPRRETRPAAKLTADNAGEQELSFHQREVEAATQGLRTVQPDAVPQAVTVNPPVSSTQPAESHHLPSAPSGPTSSTLTFSDSPNPVHDNHQVYSAQAP</sequence>
<protein>
    <submittedName>
        <fullName evidence="2">Uncharacterized protein</fullName>
    </submittedName>
</protein>
<keyword evidence="3" id="KW-1185">Reference proteome</keyword>
<evidence type="ECO:0000313" key="2">
    <source>
        <dbReference type="EMBL" id="PPQ83823.1"/>
    </source>
</evidence>
<evidence type="ECO:0000256" key="1">
    <source>
        <dbReference type="SAM" id="MobiDB-lite"/>
    </source>
</evidence>
<feature type="region of interest" description="Disordered" evidence="1">
    <location>
        <begin position="1"/>
        <end position="24"/>
    </location>
</feature>
<organism evidence="2 3">
    <name type="scientific">Panaeolus cyanescens</name>
    <dbReference type="NCBI Taxonomy" id="181874"/>
    <lineage>
        <taxon>Eukaryota</taxon>
        <taxon>Fungi</taxon>
        <taxon>Dikarya</taxon>
        <taxon>Basidiomycota</taxon>
        <taxon>Agaricomycotina</taxon>
        <taxon>Agaricomycetes</taxon>
        <taxon>Agaricomycetidae</taxon>
        <taxon>Agaricales</taxon>
        <taxon>Agaricineae</taxon>
        <taxon>Galeropsidaceae</taxon>
        <taxon>Panaeolus</taxon>
    </lineage>
</organism>
<feature type="compositionally biased region" description="Polar residues" evidence="1">
    <location>
        <begin position="52"/>
        <end position="64"/>
    </location>
</feature>
<gene>
    <name evidence="2" type="ORF">CVT24_012454</name>
</gene>
<feature type="region of interest" description="Disordered" evidence="1">
    <location>
        <begin position="52"/>
        <end position="102"/>
    </location>
</feature>
<reference evidence="2 3" key="1">
    <citation type="journal article" date="2018" name="Evol. Lett.">
        <title>Horizontal gene cluster transfer increased hallucinogenic mushroom diversity.</title>
        <authorList>
            <person name="Reynolds H.T."/>
            <person name="Vijayakumar V."/>
            <person name="Gluck-Thaler E."/>
            <person name="Korotkin H.B."/>
            <person name="Matheny P.B."/>
            <person name="Slot J.C."/>
        </authorList>
    </citation>
    <scope>NUCLEOTIDE SEQUENCE [LARGE SCALE GENOMIC DNA]</scope>
    <source>
        <strain evidence="2 3">2629</strain>
    </source>
</reference>
<feature type="compositionally biased region" description="Polar residues" evidence="1">
    <location>
        <begin position="74"/>
        <end position="87"/>
    </location>
</feature>